<dbReference type="SUPFAM" id="SSF51064">
    <property type="entry name" value="Head domain of nucleotide exchange factor GrpE"/>
    <property type="match status" value="1"/>
</dbReference>
<evidence type="ECO:0000256" key="4">
    <source>
        <dbReference type="RuleBase" id="RU000639"/>
    </source>
</evidence>
<comment type="subunit">
    <text evidence="3">Homodimer.</text>
</comment>
<evidence type="ECO:0000256" key="2">
    <source>
        <dbReference type="ARBA" id="ARBA00023186"/>
    </source>
</evidence>
<dbReference type="InterPro" id="IPR013805">
    <property type="entry name" value="GrpE_CC"/>
</dbReference>
<dbReference type="PROSITE" id="PS01071">
    <property type="entry name" value="GRPE"/>
    <property type="match status" value="1"/>
</dbReference>
<evidence type="ECO:0000256" key="3">
    <source>
        <dbReference type="HAMAP-Rule" id="MF_01151"/>
    </source>
</evidence>
<evidence type="ECO:0000256" key="6">
    <source>
        <dbReference type="SAM" id="Coils"/>
    </source>
</evidence>
<evidence type="ECO:0000256" key="7">
    <source>
        <dbReference type="SAM" id="MobiDB-lite"/>
    </source>
</evidence>
<dbReference type="CDD" id="cd00446">
    <property type="entry name" value="GrpE"/>
    <property type="match status" value="1"/>
</dbReference>
<dbReference type="InterPro" id="IPR000740">
    <property type="entry name" value="GrpE"/>
</dbReference>
<dbReference type="InterPro" id="IPR009012">
    <property type="entry name" value="GrpE_head"/>
</dbReference>
<name>A0ABP9CXA7_9ACTN</name>
<evidence type="ECO:0000313" key="9">
    <source>
        <dbReference type="Proteomes" id="UP001500839"/>
    </source>
</evidence>
<dbReference type="PANTHER" id="PTHR21237">
    <property type="entry name" value="GRPE PROTEIN"/>
    <property type="match status" value="1"/>
</dbReference>
<keyword evidence="3 4" id="KW-0346">Stress response</keyword>
<dbReference type="Gene3D" id="2.30.22.10">
    <property type="entry name" value="Head domain of nucleotide exchange factor GrpE"/>
    <property type="match status" value="1"/>
</dbReference>
<keyword evidence="6" id="KW-0175">Coiled coil</keyword>
<keyword evidence="9" id="KW-1185">Reference proteome</keyword>
<dbReference type="PANTHER" id="PTHR21237:SF23">
    <property type="entry name" value="GRPE PROTEIN HOMOLOG, MITOCHONDRIAL"/>
    <property type="match status" value="1"/>
</dbReference>
<evidence type="ECO:0000256" key="5">
    <source>
        <dbReference type="RuleBase" id="RU004478"/>
    </source>
</evidence>
<keyword evidence="3" id="KW-0963">Cytoplasm</keyword>
<dbReference type="Pfam" id="PF01025">
    <property type="entry name" value="GrpE"/>
    <property type="match status" value="1"/>
</dbReference>
<dbReference type="PRINTS" id="PR00773">
    <property type="entry name" value="GRPEPROTEIN"/>
</dbReference>
<sequence>MTQAPQGDGGRATSGEREEPVVVTDNRKVDPETGQARTPDSAAQAEPGAGAGEEAVDLDLEAAVVDGELDGAALQVAELTNDLQRLHAEYANYRKREQRERQVAVAQAKASVIGELLDLLDDLDRARDHGDLDSGPLKSLGDKLVGTLKGLGLEGFGAVGDAFDPEMHEAVQHTGGDDHPVLDTVLRRGYRVGDRVLRTAMVIVGDAPADAAGGDGGPTAGPADTASGAPPAQ</sequence>
<protein>
    <recommendedName>
        <fullName evidence="3 4">Protein GrpE</fullName>
    </recommendedName>
    <alternativeName>
        <fullName evidence="3">HSP-70 cofactor</fullName>
    </alternativeName>
</protein>
<reference evidence="9" key="1">
    <citation type="journal article" date="2019" name="Int. J. Syst. Evol. Microbiol.">
        <title>The Global Catalogue of Microorganisms (GCM) 10K type strain sequencing project: providing services to taxonomists for standard genome sequencing and annotation.</title>
        <authorList>
            <consortium name="The Broad Institute Genomics Platform"/>
            <consortium name="The Broad Institute Genome Sequencing Center for Infectious Disease"/>
            <person name="Wu L."/>
            <person name="Ma J."/>
        </authorList>
    </citation>
    <scope>NUCLEOTIDE SEQUENCE [LARGE SCALE GENOMIC DNA]</scope>
    <source>
        <strain evidence="9">JCM 18542</strain>
    </source>
</reference>
<dbReference type="SUPFAM" id="SSF58014">
    <property type="entry name" value="Coiled-coil domain of nucleotide exchange factor GrpE"/>
    <property type="match status" value="1"/>
</dbReference>
<dbReference type="Gene3D" id="3.90.20.20">
    <property type="match status" value="1"/>
</dbReference>
<dbReference type="Proteomes" id="UP001500839">
    <property type="component" value="Unassembled WGS sequence"/>
</dbReference>
<proteinExistence type="inferred from homology"/>
<gene>
    <name evidence="3 8" type="primary">grpE</name>
    <name evidence="8" type="ORF">GCM10023353_32520</name>
</gene>
<comment type="function">
    <text evidence="3 4">Participates actively in the response to hyperosmotic and heat shock by preventing the aggregation of stress-denatured proteins, in association with DnaK and GrpE. It is the nucleotide exchange factor for DnaK and may function as a thermosensor. Unfolded proteins bind initially to DnaJ; upon interaction with the DnaJ-bound protein, DnaK hydrolyzes its bound ATP, resulting in the formation of a stable complex. GrpE releases ADP from DnaK; ATP binding to DnaK triggers the release of the substrate protein, thus completing the reaction cycle. Several rounds of ATP-dependent interactions between DnaJ, DnaK and GrpE are required for fully efficient folding.</text>
</comment>
<comment type="similarity">
    <text evidence="1 3 5">Belongs to the GrpE family.</text>
</comment>
<evidence type="ECO:0000313" key="8">
    <source>
        <dbReference type="EMBL" id="GAA4821686.1"/>
    </source>
</evidence>
<dbReference type="HAMAP" id="MF_01151">
    <property type="entry name" value="GrpE"/>
    <property type="match status" value="1"/>
</dbReference>
<comment type="caution">
    <text evidence="8">The sequence shown here is derived from an EMBL/GenBank/DDBJ whole genome shotgun (WGS) entry which is preliminary data.</text>
</comment>
<dbReference type="EMBL" id="BAABKQ010000001">
    <property type="protein sequence ID" value="GAA4821686.1"/>
    <property type="molecule type" value="Genomic_DNA"/>
</dbReference>
<keyword evidence="2 3" id="KW-0143">Chaperone</keyword>
<evidence type="ECO:0000256" key="1">
    <source>
        <dbReference type="ARBA" id="ARBA00009054"/>
    </source>
</evidence>
<dbReference type="RefSeq" id="WP_200171495.1">
    <property type="nucleotide sequence ID" value="NZ_BAABKQ010000001.1"/>
</dbReference>
<feature type="compositionally biased region" description="Basic and acidic residues" evidence="7">
    <location>
        <begin position="14"/>
        <end position="31"/>
    </location>
</feature>
<accession>A0ABP9CXA7</accession>
<feature type="coiled-coil region" evidence="6">
    <location>
        <begin position="69"/>
        <end position="96"/>
    </location>
</feature>
<organism evidence="8 9">
    <name type="scientific">Tomitella cavernea</name>
    <dbReference type="NCBI Taxonomy" id="1387982"/>
    <lineage>
        <taxon>Bacteria</taxon>
        <taxon>Bacillati</taxon>
        <taxon>Actinomycetota</taxon>
        <taxon>Actinomycetes</taxon>
        <taxon>Mycobacteriales</taxon>
        <taxon>Tomitella</taxon>
    </lineage>
</organism>
<feature type="compositionally biased region" description="Low complexity" evidence="7">
    <location>
        <begin position="220"/>
        <end position="233"/>
    </location>
</feature>
<feature type="region of interest" description="Disordered" evidence="7">
    <location>
        <begin position="1"/>
        <end position="54"/>
    </location>
</feature>
<comment type="subcellular location">
    <subcellularLocation>
        <location evidence="3">Cytoplasm</location>
    </subcellularLocation>
</comment>
<dbReference type="NCBIfam" id="NF010761">
    <property type="entry name" value="PRK14164.1"/>
    <property type="match status" value="1"/>
</dbReference>
<feature type="region of interest" description="Disordered" evidence="7">
    <location>
        <begin position="209"/>
        <end position="233"/>
    </location>
</feature>